<reference evidence="3" key="1">
    <citation type="submission" date="2015-07" db="EMBL/GenBank/DDBJ databases">
        <title>Adaptation to a free-living lifestyle via gene acquisitions in the diplomonad Trepomonas sp. PC1.</title>
        <authorList>
            <person name="Xu F."/>
            <person name="Jerlstrom-Hultqvist J."/>
            <person name="Kolisko M."/>
            <person name="Simpson A.G.B."/>
            <person name="Roger A.J."/>
            <person name="Svard S.G."/>
            <person name="Andersson J.O."/>
        </authorList>
    </citation>
    <scope>NUCLEOTIDE SEQUENCE</scope>
    <source>
        <strain evidence="3">PC1</strain>
    </source>
</reference>
<dbReference type="InterPro" id="IPR025875">
    <property type="entry name" value="Leu-rich_rpt_4"/>
</dbReference>
<feature type="non-terminal residue" evidence="3">
    <location>
        <position position="270"/>
    </location>
</feature>
<dbReference type="PANTHER" id="PTHR46652">
    <property type="entry name" value="LEUCINE-RICH REPEAT AND IQ DOMAIN-CONTAINING PROTEIN 1-RELATED"/>
    <property type="match status" value="1"/>
</dbReference>
<dbReference type="Pfam" id="PF12799">
    <property type="entry name" value="LRR_4"/>
    <property type="match status" value="1"/>
</dbReference>
<evidence type="ECO:0000256" key="2">
    <source>
        <dbReference type="ARBA" id="ARBA00022737"/>
    </source>
</evidence>
<dbReference type="InterPro" id="IPR032675">
    <property type="entry name" value="LRR_dom_sf"/>
</dbReference>
<dbReference type="Gene3D" id="3.80.10.10">
    <property type="entry name" value="Ribonuclease Inhibitor"/>
    <property type="match status" value="2"/>
</dbReference>
<evidence type="ECO:0000256" key="1">
    <source>
        <dbReference type="ARBA" id="ARBA00022614"/>
    </source>
</evidence>
<dbReference type="InterPro" id="IPR050836">
    <property type="entry name" value="SDS22/Internalin_LRR"/>
</dbReference>
<dbReference type="Pfam" id="PF13516">
    <property type="entry name" value="LRR_6"/>
    <property type="match status" value="2"/>
</dbReference>
<accession>A0A146KFM8</accession>
<keyword evidence="2" id="KW-0677">Repeat</keyword>
<feature type="non-terminal residue" evidence="3">
    <location>
        <position position="1"/>
    </location>
</feature>
<protein>
    <submittedName>
        <fullName evidence="3">Internalin</fullName>
    </submittedName>
</protein>
<gene>
    <name evidence="3" type="ORF">TPC1_11368</name>
</gene>
<dbReference type="AlphaFoldDB" id="A0A146KFM8"/>
<dbReference type="InterPro" id="IPR001611">
    <property type="entry name" value="Leu-rich_rpt"/>
</dbReference>
<dbReference type="PANTHER" id="PTHR46652:SF3">
    <property type="entry name" value="LEUCINE-RICH REPEAT-CONTAINING PROTEIN 9"/>
    <property type="match status" value="1"/>
</dbReference>
<dbReference type="PROSITE" id="PS51450">
    <property type="entry name" value="LRR"/>
    <property type="match status" value="4"/>
</dbReference>
<dbReference type="PRINTS" id="PR00019">
    <property type="entry name" value="LEURICHRPT"/>
</dbReference>
<dbReference type="SMART" id="SM00365">
    <property type="entry name" value="LRR_SD22"/>
    <property type="match status" value="4"/>
</dbReference>
<evidence type="ECO:0000313" key="3">
    <source>
        <dbReference type="EMBL" id="JAP95590.1"/>
    </source>
</evidence>
<dbReference type="SUPFAM" id="SSF52058">
    <property type="entry name" value="L domain-like"/>
    <property type="match status" value="1"/>
</dbReference>
<name>A0A146KFM8_9EUKA</name>
<organism evidence="3">
    <name type="scientific">Trepomonas sp. PC1</name>
    <dbReference type="NCBI Taxonomy" id="1076344"/>
    <lineage>
        <taxon>Eukaryota</taxon>
        <taxon>Metamonada</taxon>
        <taxon>Diplomonadida</taxon>
        <taxon>Hexamitidae</taxon>
        <taxon>Hexamitinae</taxon>
        <taxon>Trepomonas</taxon>
    </lineage>
</organism>
<sequence length="270" mass="31622">LPLYPGPFNLESLTLTSCDKSQTHFLKMFPLLVELRIDHCNIDNLDFLQHSQLLRLDARHNQLMDISNIKNCQNLRYLDLSSNQISCMDGLENLMSLRQLDLSSNCIQKVTRLNQQHLTYLNLANNKIRSVLPLQHCQCQELRLHGNPLWNVDELEFLLNKSLKSIQIFRSRFRNDDKTNLKMRFVQQVVGCNNGFVHARTLYQLSQNPFVRKNMQLNRRHTEEKQQKTQQIIVCKQSLKEGKTNNISQLIKCLDIISVKLERSSTIDDY</sequence>
<proteinExistence type="predicted"/>
<keyword evidence="1" id="KW-0433">Leucine-rich repeat</keyword>
<dbReference type="EMBL" id="GDID01001016">
    <property type="protein sequence ID" value="JAP95590.1"/>
    <property type="molecule type" value="Transcribed_RNA"/>
</dbReference>